<keyword evidence="4" id="KW-1133">Transmembrane helix</keyword>
<dbReference type="AlphaFoldDB" id="A0A4Z2BC11"/>
<sequence>MSRKSQTASPRRFLVRTTVAPSNMMWRVTGGLFNVTKGVVGACGGWGGLGGQQKSGDHQVSRDRGALHGGGTHEGRSVCRGWRRLNSWFYSGGKTAFHTQERQGRVRRKKLKNPPGLSCRWHPSGPCLVWDI</sequence>
<dbReference type="Proteomes" id="UP000516260">
    <property type="component" value="Chromosome 5"/>
</dbReference>
<evidence type="ECO:0000256" key="3">
    <source>
        <dbReference type="ARBA" id="ARBA00022692"/>
    </source>
</evidence>
<evidence type="ECO:0000313" key="7">
    <source>
        <dbReference type="EMBL" id="TNM89188.1"/>
    </source>
</evidence>
<evidence type="ECO:0000256" key="5">
    <source>
        <dbReference type="ARBA" id="ARBA00023136"/>
    </source>
</evidence>
<keyword evidence="8" id="KW-1185">Reference proteome</keyword>
<evidence type="ECO:0000256" key="1">
    <source>
        <dbReference type="ARBA" id="ARBA00004141"/>
    </source>
</evidence>
<dbReference type="InterPro" id="IPR028153">
    <property type="entry name" value="UPF0444"/>
</dbReference>
<feature type="compositionally biased region" description="Basic and acidic residues" evidence="6">
    <location>
        <begin position="55"/>
        <end position="74"/>
    </location>
</feature>
<protein>
    <submittedName>
        <fullName evidence="7">Uncharacterized protein</fullName>
    </submittedName>
</protein>
<name>A0A4Z2BC11_9TELE</name>
<evidence type="ECO:0000256" key="6">
    <source>
        <dbReference type="SAM" id="MobiDB-lite"/>
    </source>
</evidence>
<gene>
    <name evidence="7" type="ORF">fugu_005443</name>
</gene>
<reference evidence="7 8" key="1">
    <citation type="submission" date="2019-04" db="EMBL/GenBank/DDBJ databases">
        <title>The sequence and de novo assembly of Takifugu bimaculatus genome using PacBio and Hi-C technologies.</title>
        <authorList>
            <person name="Xu P."/>
            <person name="Liu B."/>
            <person name="Zhou Z."/>
        </authorList>
    </citation>
    <scope>NUCLEOTIDE SEQUENCE [LARGE SCALE GENOMIC DNA]</scope>
    <source>
        <strain evidence="7">TB-2018</strain>
        <tissue evidence="7">Muscle</tissue>
    </source>
</reference>
<dbReference type="Pfam" id="PF15475">
    <property type="entry name" value="UPF0444"/>
    <property type="match status" value="1"/>
</dbReference>
<keyword evidence="3" id="KW-0812">Transmembrane</keyword>
<feature type="region of interest" description="Disordered" evidence="6">
    <location>
        <begin position="51"/>
        <end position="74"/>
    </location>
</feature>
<accession>A0A4Z2BC11</accession>
<evidence type="ECO:0000256" key="4">
    <source>
        <dbReference type="ARBA" id="ARBA00022989"/>
    </source>
</evidence>
<proteinExistence type="inferred from homology"/>
<dbReference type="GO" id="GO:0016020">
    <property type="term" value="C:membrane"/>
    <property type="evidence" value="ECO:0007669"/>
    <property type="project" value="UniProtKB-SubCell"/>
</dbReference>
<comment type="similarity">
    <text evidence="2">Belongs to the TMEM263 family.</text>
</comment>
<comment type="subcellular location">
    <subcellularLocation>
        <location evidence="1">Membrane</location>
        <topology evidence="1">Multi-pass membrane protein</topology>
    </subcellularLocation>
</comment>
<keyword evidence="5" id="KW-0472">Membrane</keyword>
<evidence type="ECO:0000256" key="2">
    <source>
        <dbReference type="ARBA" id="ARBA00008411"/>
    </source>
</evidence>
<organism evidence="7 8">
    <name type="scientific">Takifugu bimaculatus</name>
    <dbReference type="NCBI Taxonomy" id="433685"/>
    <lineage>
        <taxon>Eukaryota</taxon>
        <taxon>Metazoa</taxon>
        <taxon>Chordata</taxon>
        <taxon>Craniata</taxon>
        <taxon>Vertebrata</taxon>
        <taxon>Euteleostomi</taxon>
        <taxon>Actinopterygii</taxon>
        <taxon>Neopterygii</taxon>
        <taxon>Teleostei</taxon>
        <taxon>Neoteleostei</taxon>
        <taxon>Acanthomorphata</taxon>
        <taxon>Eupercaria</taxon>
        <taxon>Tetraodontiformes</taxon>
        <taxon>Tetradontoidea</taxon>
        <taxon>Tetraodontidae</taxon>
        <taxon>Takifugu</taxon>
    </lineage>
</organism>
<dbReference type="EMBL" id="SWLE01000018">
    <property type="protein sequence ID" value="TNM89188.1"/>
    <property type="molecule type" value="Genomic_DNA"/>
</dbReference>
<evidence type="ECO:0000313" key="8">
    <source>
        <dbReference type="Proteomes" id="UP000516260"/>
    </source>
</evidence>
<comment type="caution">
    <text evidence="7">The sequence shown here is derived from an EMBL/GenBank/DDBJ whole genome shotgun (WGS) entry which is preliminary data.</text>
</comment>